<gene>
    <name evidence="1" type="ORF">SD70_12130</name>
</gene>
<proteinExistence type="predicted"/>
<name>A0ABR5AI70_9BACL</name>
<dbReference type="Proteomes" id="UP000031967">
    <property type="component" value="Unassembled WGS sequence"/>
</dbReference>
<reference evidence="1 2" key="1">
    <citation type="submission" date="2014-12" db="EMBL/GenBank/DDBJ databases">
        <title>Draft genome sequence of Paenibacillus kamchatkensis strain B-2647.</title>
        <authorList>
            <person name="Karlyshev A.V."/>
            <person name="Kudryashova E.B."/>
        </authorList>
    </citation>
    <scope>NUCLEOTIDE SEQUENCE [LARGE SCALE GENOMIC DNA]</scope>
    <source>
        <strain evidence="1 2">VKM B-2647</strain>
    </source>
</reference>
<keyword evidence="2" id="KW-1185">Reference proteome</keyword>
<comment type="caution">
    <text evidence="1">The sequence shown here is derived from an EMBL/GenBank/DDBJ whole genome shotgun (WGS) entry which is preliminary data.</text>
</comment>
<organism evidence="1 2">
    <name type="scientific">Gordoniibacillus kamchatkensis</name>
    <dbReference type="NCBI Taxonomy" id="1590651"/>
    <lineage>
        <taxon>Bacteria</taxon>
        <taxon>Bacillati</taxon>
        <taxon>Bacillota</taxon>
        <taxon>Bacilli</taxon>
        <taxon>Bacillales</taxon>
        <taxon>Paenibacillaceae</taxon>
        <taxon>Gordoniibacillus</taxon>
    </lineage>
</organism>
<sequence>MLEVTKAIANWLEETSLDEDTAVLESLQSEQAQLRQRIQALAQPAVHAPNILHVIQDCLQLEEQIQTRLQQRKAWLGKQITSIHDGNKIKDAYLVKYTQTEGFFVDRQK</sequence>
<protein>
    <recommendedName>
        <fullName evidence="3">Flagellar protein FliT</fullName>
    </recommendedName>
</protein>
<evidence type="ECO:0000313" key="1">
    <source>
        <dbReference type="EMBL" id="KIL40656.1"/>
    </source>
</evidence>
<evidence type="ECO:0008006" key="3">
    <source>
        <dbReference type="Google" id="ProtNLM"/>
    </source>
</evidence>
<evidence type="ECO:0000313" key="2">
    <source>
        <dbReference type="Proteomes" id="UP000031967"/>
    </source>
</evidence>
<accession>A0ABR5AI70</accession>
<dbReference type="EMBL" id="JXAK01000018">
    <property type="protein sequence ID" value="KIL40656.1"/>
    <property type="molecule type" value="Genomic_DNA"/>
</dbReference>